<proteinExistence type="predicted"/>
<sequence length="178" mass="17272">MRATAIPFAVSALCAALLLTACDDGGSGGGTDDGGEAAPTGTACRLDEVGVQVEASPAPAAGDTGTVSVVLTNNGSSCTLDGFPTVTLAAGTTTVDVPRDQAAAAQQVTLAQGATASFTVTYARGEAGGAQSLAARKATFGLPGASGTHSFTWSYGEVALEGEGAPDASVTPFQQAGD</sequence>
<dbReference type="PROSITE" id="PS51257">
    <property type="entry name" value="PROKAR_LIPOPROTEIN"/>
    <property type="match status" value="1"/>
</dbReference>
<comment type="caution">
    <text evidence="3">The sequence shown here is derived from an EMBL/GenBank/DDBJ whole genome shotgun (WGS) entry which is preliminary data.</text>
</comment>
<protein>
    <recommendedName>
        <fullName evidence="2">DUF4232 domain-containing protein</fullName>
    </recommendedName>
</protein>
<name>A0ABN3K7G6_9ACTN</name>
<organism evidence="3 4">
    <name type="scientific">Streptomyces glaucus</name>
    <dbReference type="NCBI Taxonomy" id="284029"/>
    <lineage>
        <taxon>Bacteria</taxon>
        <taxon>Bacillati</taxon>
        <taxon>Actinomycetota</taxon>
        <taxon>Actinomycetes</taxon>
        <taxon>Kitasatosporales</taxon>
        <taxon>Streptomycetaceae</taxon>
        <taxon>Streptomyces</taxon>
    </lineage>
</organism>
<dbReference type="RefSeq" id="WP_344606505.1">
    <property type="nucleotide sequence ID" value="NZ_BAAATK010000034.1"/>
</dbReference>
<keyword evidence="1" id="KW-0732">Signal</keyword>
<feature type="chain" id="PRO_5046412350" description="DUF4232 domain-containing protein" evidence="1">
    <location>
        <begin position="22"/>
        <end position="178"/>
    </location>
</feature>
<dbReference type="Pfam" id="PF14016">
    <property type="entry name" value="DUF4232"/>
    <property type="match status" value="1"/>
</dbReference>
<evidence type="ECO:0000259" key="2">
    <source>
        <dbReference type="Pfam" id="PF14016"/>
    </source>
</evidence>
<feature type="domain" description="DUF4232" evidence="2">
    <location>
        <begin position="44"/>
        <end position="174"/>
    </location>
</feature>
<evidence type="ECO:0000313" key="3">
    <source>
        <dbReference type="EMBL" id="GAA2448714.1"/>
    </source>
</evidence>
<keyword evidence="4" id="KW-1185">Reference proteome</keyword>
<accession>A0ABN3K7G6</accession>
<evidence type="ECO:0000313" key="4">
    <source>
        <dbReference type="Proteomes" id="UP001500460"/>
    </source>
</evidence>
<feature type="signal peptide" evidence="1">
    <location>
        <begin position="1"/>
        <end position="21"/>
    </location>
</feature>
<reference evidence="3 4" key="1">
    <citation type="journal article" date="2019" name="Int. J. Syst. Evol. Microbiol.">
        <title>The Global Catalogue of Microorganisms (GCM) 10K type strain sequencing project: providing services to taxonomists for standard genome sequencing and annotation.</title>
        <authorList>
            <consortium name="The Broad Institute Genomics Platform"/>
            <consortium name="The Broad Institute Genome Sequencing Center for Infectious Disease"/>
            <person name="Wu L."/>
            <person name="Ma J."/>
        </authorList>
    </citation>
    <scope>NUCLEOTIDE SEQUENCE [LARGE SCALE GENOMIC DNA]</scope>
    <source>
        <strain evidence="3 4">JCM 6922</strain>
    </source>
</reference>
<evidence type="ECO:0000256" key="1">
    <source>
        <dbReference type="SAM" id="SignalP"/>
    </source>
</evidence>
<gene>
    <name evidence="3" type="ORF">GCM10010421_46030</name>
</gene>
<dbReference type="InterPro" id="IPR025326">
    <property type="entry name" value="DUF4232"/>
</dbReference>
<dbReference type="EMBL" id="BAAATK010000034">
    <property type="protein sequence ID" value="GAA2448714.1"/>
    <property type="molecule type" value="Genomic_DNA"/>
</dbReference>
<dbReference type="Proteomes" id="UP001500460">
    <property type="component" value="Unassembled WGS sequence"/>
</dbReference>